<evidence type="ECO:0000256" key="2">
    <source>
        <dbReference type="ARBA" id="ARBA00004370"/>
    </source>
</evidence>
<evidence type="ECO:0000256" key="7">
    <source>
        <dbReference type="ARBA" id="ARBA00022723"/>
    </source>
</evidence>
<reference evidence="15" key="1">
    <citation type="submission" date="2021-02" db="EMBL/GenBank/DDBJ databases">
        <title>Psilocybe cubensis genome.</title>
        <authorList>
            <person name="Mckernan K.J."/>
            <person name="Crawford S."/>
            <person name="Trippe A."/>
            <person name="Kane L.T."/>
            <person name="Mclaughlin S."/>
        </authorList>
    </citation>
    <scope>NUCLEOTIDE SEQUENCE [LARGE SCALE GENOMIC DNA]</scope>
    <source>
        <strain evidence="15">MGC-MH-2018</strain>
    </source>
</reference>
<comment type="pathway">
    <text evidence="3">Secondary metabolite biosynthesis; terpenoid biosynthesis.</text>
</comment>
<dbReference type="Gene3D" id="1.10.630.10">
    <property type="entry name" value="Cytochrome P450"/>
    <property type="match status" value="1"/>
</dbReference>
<comment type="cofactor">
    <cofactor evidence="1 13">
        <name>heme</name>
        <dbReference type="ChEBI" id="CHEBI:30413"/>
    </cofactor>
</comment>
<keyword evidence="8 14" id="KW-1133">Transmembrane helix</keyword>
<keyword evidence="12 14" id="KW-0472">Membrane</keyword>
<dbReference type="GO" id="GO:0020037">
    <property type="term" value="F:heme binding"/>
    <property type="evidence" value="ECO:0007669"/>
    <property type="project" value="InterPro"/>
</dbReference>
<sequence>MLGTDFFNFGQLFWSFGVAFVVFVVYKVANLIYDEFTSSLRDLPGPPSRNFMFGNMQELGLTKWEQQYGSTIKYKGFFGTTYFYSTDLKAMNHILMNNYEFLKPNPNIYIFKRILGDGLVFADGDVHKKQVSTFCHKTTSREILHLYLDYATLNYCRLKNPGFAPQQIREVTDLFVEKTAVLRDIWAEKLSQKSSEEPEVIDVLSWFSRLALDIIGIAGFDYNFDALVDDPSKNELGNAFAITSNVEDRINFIGFLKFIFPSLSFLPGDADPEGKRAADTLYRIAAELLEKSKAAIRKADGKSTLSRDILTLLVRANELDDVPESQRLTDKEVIAQIPTFLIAGHETTAVALAWMFYALTQNKNAQRKLREEVSNVATDNPSMDELNDLPYLDYVVRESLRLHGPVPATSRVVGQDTFVPLSKPVVDKKGVVHNEIRLQKGQRVMVPVIVVNQAKSIWGEDALEFRPERWENIPEAASSIPGIWGNSMTFIGGPRACIGWKFAVVEMKVVLFTMMRAFEFDLAVPGEDIGTQKFTLRRPVLKNETDRKKREQMPLIVRPVGY</sequence>
<evidence type="ECO:0000256" key="6">
    <source>
        <dbReference type="ARBA" id="ARBA00022692"/>
    </source>
</evidence>
<keyword evidence="5 13" id="KW-0349">Heme</keyword>
<evidence type="ECO:0000256" key="13">
    <source>
        <dbReference type="PIRSR" id="PIRSR602403-1"/>
    </source>
</evidence>
<dbReference type="GO" id="GO:0016020">
    <property type="term" value="C:membrane"/>
    <property type="evidence" value="ECO:0007669"/>
    <property type="project" value="UniProtKB-SubCell"/>
</dbReference>
<keyword evidence="7 13" id="KW-0479">Metal-binding</keyword>
<dbReference type="AlphaFoldDB" id="A0A8H8CMK6"/>
<dbReference type="EMBL" id="JAFIQS010000003">
    <property type="protein sequence ID" value="KAG5170976.1"/>
    <property type="molecule type" value="Genomic_DNA"/>
</dbReference>
<proteinExistence type="inferred from homology"/>
<accession>A0A8H8CMK6</accession>
<comment type="subcellular location">
    <subcellularLocation>
        <location evidence="2">Membrane</location>
    </subcellularLocation>
</comment>
<evidence type="ECO:0000256" key="8">
    <source>
        <dbReference type="ARBA" id="ARBA00022989"/>
    </source>
</evidence>
<keyword evidence="11" id="KW-0503">Monooxygenase</keyword>
<dbReference type="InterPro" id="IPR036396">
    <property type="entry name" value="Cyt_P450_sf"/>
</dbReference>
<dbReference type="InterPro" id="IPR001128">
    <property type="entry name" value="Cyt_P450"/>
</dbReference>
<gene>
    <name evidence="15" type="ORF">JR316_003053</name>
</gene>
<feature type="transmembrane region" description="Helical" evidence="14">
    <location>
        <begin position="12"/>
        <end position="33"/>
    </location>
</feature>
<dbReference type="Pfam" id="PF00067">
    <property type="entry name" value="p450"/>
    <property type="match status" value="1"/>
</dbReference>
<evidence type="ECO:0000256" key="3">
    <source>
        <dbReference type="ARBA" id="ARBA00004721"/>
    </source>
</evidence>
<dbReference type="SUPFAM" id="SSF48264">
    <property type="entry name" value="Cytochrome P450"/>
    <property type="match status" value="1"/>
</dbReference>
<dbReference type="GO" id="GO:0005506">
    <property type="term" value="F:iron ion binding"/>
    <property type="evidence" value="ECO:0007669"/>
    <property type="project" value="InterPro"/>
</dbReference>
<comment type="caution">
    <text evidence="15">The sequence shown here is derived from an EMBL/GenBank/DDBJ whole genome shotgun (WGS) entry which is preliminary data.</text>
</comment>
<feature type="binding site" description="axial binding residue" evidence="13">
    <location>
        <position position="497"/>
    </location>
    <ligand>
        <name>heme</name>
        <dbReference type="ChEBI" id="CHEBI:30413"/>
    </ligand>
    <ligandPart>
        <name>Fe</name>
        <dbReference type="ChEBI" id="CHEBI:18248"/>
    </ligandPart>
</feature>
<evidence type="ECO:0000256" key="4">
    <source>
        <dbReference type="ARBA" id="ARBA00010617"/>
    </source>
</evidence>
<evidence type="ECO:0000256" key="5">
    <source>
        <dbReference type="ARBA" id="ARBA00022617"/>
    </source>
</evidence>
<name>A0A8H8CMK6_PSICU</name>
<dbReference type="GO" id="GO:0004497">
    <property type="term" value="F:monooxygenase activity"/>
    <property type="evidence" value="ECO:0007669"/>
    <property type="project" value="UniProtKB-KW"/>
</dbReference>
<evidence type="ECO:0000256" key="14">
    <source>
        <dbReference type="SAM" id="Phobius"/>
    </source>
</evidence>
<dbReference type="PRINTS" id="PR00385">
    <property type="entry name" value="P450"/>
</dbReference>
<dbReference type="CDD" id="cd11069">
    <property type="entry name" value="CYP_FUM15-like"/>
    <property type="match status" value="1"/>
</dbReference>
<keyword evidence="6 14" id="KW-0812">Transmembrane</keyword>
<protein>
    <recommendedName>
        <fullName evidence="16">Cytochrome P450</fullName>
    </recommendedName>
</protein>
<evidence type="ECO:0000256" key="11">
    <source>
        <dbReference type="ARBA" id="ARBA00023033"/>
    </source>
</evidence>
<keyword evidence="9" id="KW-0560">Oxidoreductase</keyword>
<evidence type="ECO:0008006" key="16">
    <source>
        <dbReference type="Google" id="ProtNLM"/>
    </source>
</evidence>
<dbReference type="PRINTS" id="PR00465">
    <property type="entry name" value="EP450IV"/>
</dbReference>
<evidence type="ECO:0000256" key="12">
    <source>
        <dbReference type="ARBA" id="ARBA00023136"/>
    </source>
</evidence>
<dbReference type="PANTHER" id="PTHR24305:SF166">
    <property type="entry name" value="CYTOCHROME P450 12A4, MITOCHONDRIAL-RELATED"/>
    <property type="match status" value="1"/>
</dbReference>
<dbReference type="InterPro" id="IPR050121">
    <property type="entry name" value="Cytochrome_P450_monoxygenase"/>
</dbReference>
<evidence type="ECO:0000313" key="15">
    <source>
        <dbReference type="EMBL" id="KAG5170976.1"/>
    </source>
</evidence>
<comment type="similarity">
    <text evidence="4">Belongs to the cytochrome P450 family.</text>
</comment>
<evidence type="ECO:0000256" key="1">
    <source>
        <dbReference type="ARBA" id="ARBA00001971"/>
    </source>
</evidence>
<evidence type="ECO:0000256" key="10">
    <source>
        <dbReference type="ARBA" id="ARBA00023004"/>
    </source>
</evidence>
<evidence type="ECO:0000256" key="9">
    <source>
        <dbReference type="ARBA" id="ARBA00023002"/>
    </source>
</evidence>
<organism evidence="15">
    <name type="scientific">Psilocybe cubensis</name>
    <name type="common">Psychedelic mushroom</name>
    <name type="synonym">Stropharia cubensis</name>
    <dbReference type="NCBI Taxonomy" id="181762"/>
    <lineage>
        <taxon>Eukaryota</taxon>
        <taxon>Fungi</taxon>
        <taxon>Dikarya</taxon>
        <taxon>Basidiomycota</taxon>
        <taxon>Agaricomycotina</taxon>
        <taxon>Agaricomycetes</taxon>
        <taxon>Agaricomycetidae</taxon>
        <taxon>Agaricales</taxon>
        <taxon>Agaricineae</taxon>
        <taxon>Strophariaceae</taxon>
        <taxon>Psilocybe</taxon>
    </lineage>
</organism>
<dbReference type="InterPro" id="IPR002403">
    <property type="entry name" value="Cyt_P450_E_grp-IV"/>
</dbReference>
<dbReference type="PANTHER" id="PTHR24305">
    <property type="entry name" value="CYTOCHROME P450"/>
    <property type="match status" value="1"/>
</dbReference>
<keyword evidence="10 13" id="KW-0408">Iron</keyword>
<dbReference type="GO" id="GO:0016705">
    <property type="term" value="F:oxidoreductase activity, acting on paired donors, with incorporation or reduction of molecular oxygen"/>
    <property type="evidence" value="ECO:0007669"/>
    <property type="project" value="InterPro"/>
</dbReference>